<dbReference type="AlphaFoldDB" id="F8P3C3"/>
<accession>F8P3C3</accession>
<dbReference type="EMBL" id="GL945437">
    <property type="protein sequence ID" value="EGO22654.1"/>
    <property type="molecule type" value="Genomic_DNA"/>
</dbReference>
<dbReference type="HOGENOM" id="CLU_733965_0_0_1"/>
<dbReference type="GeneID" id="18815412"/>
<dbReference type="RefSeq" id="XP_007321192.1">
    <property type="nucleotide sequence ID" value="XM_007321130.1"/>
</dbReference>
<dbReference type="KEGG" id="sla:SERLADRAFT_440674"/>
<dbReference type="Proteomes" id="UP000008064">
    <property type="component" value="Unassembled WGS sequence"/>
</dbReference>
<proteinExistence type="predicted"/>
<organism evidence="2">
    <name type="scientific">Serpula lacrymans var. lacrymans (strain S7.9)</name>
    <name type="common">Dry rot fungus</name>
    <dbReference type="NCBI Taxonomy" id="578457"/>
    <lineage>
        <taxon>Eukaryota</taxon>
        <taxon>Fungi</taxon>
        <taxon>Dikarya</taxon>
        <taxon>Basidiomycota</taxon>
        <taxon>Agaricomycotina</taxon>
        <taxon>Agaricomycetes</taxon>
        <taxon>Agaricomycetidae</taxon>
        <taxon>Boletales</taxon>
        <taxon>Coniophorineae</taxon>
        <taxon>Serpulaceae</taxon>
        <taxon>Serpula</taxon>
    </lineage>
</organism>
<sequence>MCAAIFTDEQYSAQKLRWLIKDIKKTHRHAGGCEPFTGNNNNKWENLKVDMNILGECFCELQFFSRFDLELQNRRDLRTIAEQAVEAIRSTIADNLIMKDEMTLLRKLPGSHLNSFLDGEDVDLYPTEDLGLSDFEVFLRPGWNLTSSDGNVPHFDCPDNDSSVMVVGGTEDDEGISPELQAELQAFLGDGVELEEDEEGAPPEVQAELEAFHGAEEIVPRELAEELEAWLGPEVEAEVEKEIPRHVLNELEAFLGPEVDEDKEEVFPGIVKELESFLGSEVDEVSRGEQEEVPPEVVAELEAFLGPEVDEVPIELQEELEAFLGPEVDITGQDSMQELEANLWNVAMEDNMVDKATLKELKDFLSKEVDEEDMIVD</sequence>
<evidence type="ECO:0000313" key="2">
    <source>
        <dbReference type="Proteomes" id="UP000008064"/>
    </source>
</evidence>
<gene>
    <name evidence="1" type="ORF">SERLADRAFT_440674</name>
</gene>
<protein>
    <submittedName>
        <fullName evidence="1">Uncharacterized protein</fullName>
    </submittedName>
</protein>
<reference evidence="2" key="1">
    <citation type="journal article" date="2011" name="Science">
        <title>The plant cell wall-decomposing machinery underlies the functional diversity of forest fungi.</title>
        <authorList>
            <person name="Eastwood D.C."/>
            <person name="Floudas D."/>
            <person name="Binder M."/>
            <person name="Majcherczyk A."/>
            <person name="Schneider P."/>
            <person name="Aerts A."/>
            <person name="Asiegbu F.O."/>
            <person name="Baker S.E."/>
            <person name="Barry K."/>
            <person name="Bendiksby M."/>
            <person name="Blumentritt M."/>
            <person name="Coutinho P.M."/>
            <person name="Cullen D."/>
            <person name="de Vries R.P."/>
            <person name="Gathman A."/>
            <person name="Goodell B."/>
            <person name="Henrissat B."/>
            <person name="Ihrmark K."/>
            <person name="Kauserud H."/>
            <person name="Kohler A."/>
            <person name="LaButti K."/>
            <person name="Lapidus A."/>
            <person name="Lavin J.L."/>
            <person name="Lee Y.-H."/>
            <person name="Lindquist E."/>
            <person name="Lilly W."/>
            <person name="Lucas S."/>
            <person name="Morin E."/>
            <person name="Murat C."/>
            <person name="Oguiza J.A."/>
            <person name="Park J."/>
            <person name="Pisabarro A.G."/>
            <person name="Riley R."/>
            <person name="Rosling A."/>
            <person name="Salamov A."/>
            <person name="Schmidt O."/>
            <person name="Schmutz J."/>
            <person name="Skrede I."/>
            <person name="Stenlid J."/>
            <person name="Wiebenga A."/>
            <person name="Xie X."/>
            <person name="Kuees U."/>
            <person name="Hibbett D.S."/>
            <person name="Hoffmeister D."/>
            <person name="Hoegberg N."/>
            <person name="Martin F."/>
            <person name="Grigoriev I.V."/>
            <person name="Watkinson S.C."/>
        </authorList>
    </citation>
    <scope>NUCLEOTIDE SEQUENCE [LARGE SCALE GENOMIC DNA]</scope>
    <source>
        <strain evidence="2">S7.9</strain>
    </source>
</reference>
<evidence type="ECO:0000313" key="1">
    <source>
        <dbReference type="EMBL" id="EGO22654.1"/>
    </source>
</evidence>
<name>F8P3C3_SERL9</name>